<dbReference type="InterPro" id="IPR004527">
    <property type="entry name" value="Glu-tRNA-ligase_bac/mito"/>
</dbReference>
<dbReference type="PRINTS" id="PR00987">
    <property type="entry name" value="TRNASYNTHGLU"/>
</dbReference>
<keyword evidence="6 7" id="KW-0030">Aminoacyl-tRNA synthetase</keyword>
<feature type="short sequence motif" description="'KMSKS' region" evidence="7">
    <location>
        <begin position="250"/>
        <end position="254"/>
    </location>
</feature>
<dbReference type="EMBL" id="PEZH01000008">
    <property type="protein sequence ID" value="PIS15359.1"/>
    <property type="molecule type" value="Genomic_DNA"/>
</dbReference>
<evidence type="ECO:0000256" key="3">
    <source>
        <dbReference type="ARBA" id="ARBA00022741"/>
    </source>
</evidence>
<comment type="subunit">
    <text evidence="7">Monomer.</text>
</comment>
<comment type="function">
    <text evidence="7">Catalyzes the attachment of glutamate to tRNA(Glu) in a two-step reaction: glutamate is first activated by ATP to form Glu-AMP and then transferred to the acceptor end of tRNA(Glu).</text>
</comment>
<feature type="short sequence motif" description="'HIGH' region" evidence="7">
    <location>
        <begin position="10"/>
        <end position="20"/>
    </location>
</feature>
<evidence type="ECO:0000256" key="2">
    <source>
        <dbReference type="ARBA" id="ARBA00022598"/>
    </source>
</evidence>
<dbReference type="EC" id="6.1.1.17" evidence="7"/>
<dbReference type="InterPro" id="IPR001412">
    <property type="entry name" value="aa-tRNA-synth_I_CS"/>
</dbReference>
<gene>
    <name evidence="7" type="primary">gltX</name>
    <name evidence="10" type="ORF">COT63_00340</name>
</gene>
<dbReference type="InterPro" id="IPR020058">
    <property type="entry name" value="Glu/Gln-tRNA-synth_Ib_cat-dom"/>
</dbReference>
<dbReference type="PROSITE" id="PS00178">
    <property type="entry name" value="AA_TRNA_LIGASE_I"/>
    <property type="match status" value="1"/>
</dbReference>
<accession>A0A2H0WTV9</accession>
<dbReference type="Gene3D" id="3.40.50.620">
    <property type="entry name" value="HUPs"/>
    <property type="match status" value="1"/>
</dbReference>
<reference evidence="11" key="1">
    <citation type="submission" date="2017-09" db="EMBL/GenBank/DDBJ databases">
        <title>Depth-based differentiation of microbial function through sediment-hosted aquifers and enrichment of novel symbionts in the deep terrestrial subsurface.</title>
        <authorList>
            <person name="Probst A.J."/>
            <person name="Ladd B."/>
            <person name="Jarett J.K."/>
            <person name="Geller-Mcgrath D.E."/>
            <person name="Sieber C.M.K."/>
            <person name="Emerson J.B."/>
            <person name="Anantharaman K."/>
            <person name="Thomas B.C."/>
            <person name="Malmstrom R."/>
            <person name="Stieglmeier M."/>
            <person name="Klingl A."/>
            <person name="Woyke T."/>
            <person name="Ryan C.M."/>
            <person name="Banfield J.F."/>
        </authorList>
    </citation>
    <scope>NUCLEOTIDE SEQUENCE [LARGE SCALE GENOMIC DNA]</scope>
</reference>
<evidence type="ECO:0000313" key="10">
    <source>
        <dbReference type="EMBL" id="PIS15359.1"/>
    </source>
</evidence>
<dbReference type="Gene3D" id="1.10.10.350">
    <property type="match status" value="1"/>
</dbReference>
<evidence type="ECO:0000256" key="7">
    <source>
        <dbReference type="HAMAP-Rule" id="MF_00022"/>
    </source>
</evidence>
<dbReference type="FunFam" id="3.40.50.620:FF:000045">
    <property type="entry name" value="Glutamate--tRNA ligase, mitochondrial"/>
    <property type="match status" value="1"/>
</dbReference>
<dbReference type="GO" id="GO:0000049">
    <property type="term" value="F:tRNA binding"/>
    <property type="evidence" value="ECO:0007669"/>
    <property type="project" value="InterPro"/>
</dbReference>
<evidence type="ECO:0000256" key="6">
    <source>
        <dbReference type="ARBA" id="ARBA00023146"/>
    </source>
</evidence>
<dbReference type="InterPro" id="IPR008925">
    <property type="entry name" value="aa_tRNA-synth_I_cd-bd_sf"/>
</dbReference>
<keyword evidence="5 7" id="KW-0648">Protein biosynthesis</keyword>
<dbReference type="GO" id="GO:0008270">
    <property type="term" value="F:zinc ion binding"/>
    <property type="evidence" value="ECO:0007669"/>
    <property type="project" value="InterPro"/>
</dbReference>
<dbReference type="SUPFAM" id="SSF48163">
    <property type="entry name" value="An anticodon-binding domain of class I aminoacyl-tRNA synthetases"/>
    <property type="match status" value="1"/>
</dbReference>
<dbReference type="GO" id="GO:0006424">
    <property type="term" value="P:glutamyl-tRNA aminoacylation"/>
    <property type="evidence" value="ECO:0007669"/>
    <property type="project" value="UniProtKB-UniRule"/>
</dbReference>
<dbReference type="GO" id="GO:0004818">
    <property type="term" value="F:glutamate-tRNA ligase activity"/>
    <property type="evidence" value="ECO:0007669"/>
    <property type="project" value="UniProtKB-UniRule"/>
</dbReference>
<dbReference type="PANTHER" id="PTHR43311:SF2">
    <property type="entry name" value="GLUTAMATE--TRNA LIGASE, MITOCHONDRIAL-RELATED"/>
    <property type="match status" value="1"/>
</dbReference>
<feature type="domain" description="Aminoacyl-tRNA synthetase class I anticodon-binding" evidence="9">
    <location>
        <begin position="332"/>
        <end position="467"/>
    </location>
</feature>
<dbReference type="InterPro" id="IPR033910">
    <property type="entry name" value="GluRS_core"/>
</dbReference>
<evidence type="ECO:0000313" key="11">
    <source>
        <dbReference type="Proteomes" id="UP000231282"/>
    </source>
</evidence>
<dbReference type="Proteomes" id="UP000231282">
    <property type="component" value="Unassembled WGS sequence"/>
</dbReference>
<keyword evidence="2 7" id="KW-0436">Ligase</keyword>
<dbReference type="InterPro" id="IPR049940">
    <property type="entry name" value="GluQ/Sye"/>
</dbReference>
<comment type="caution">
    <text evidence="10">The sequence shown here is derived from an EMBL/GenBank/DDBJ whole genome shotgun (WGS) entry which is preliminary data.</text>
</comment>
<dbReference type="SUPFAM" id="SSF52374">
    <property type="entry name" value="Nucleotidylyl transferase"/>
    <property type="match status" value="1"/>
</dbReference>
<dbReference type="CDD" id="cd00808">
    <property type="entry name" value="GluRS_core"/>
    <property type="match status" value="1"/>
</dbReference>
<name>A0A2H0WTV9_9BACT</name>
<proteinExistence type="inferred from homology"/>
<keyword evidence="7" id="KW-0963">Cytoplasm</keyword>
<feature type="binding site" evidence="7">
    <location>
        <position position="253"/>
    </location>
    <ligand>
        <name>ATP</name>
        <dbReference type="ChEBI" id="CHEBI:30616"/>
    </ligand>
</feature>
<keyword evidence="3 7" id="KW-0547">Nucleotide-binding</keyword>
<evidence type="ECO:0000256" key="5">
    <source>
        <dbReference type="ARBA" id="ARBA00022917"/>
    </source>
</evidence>
<comment type="catalytic activity">
    <reaction evidence="7">
        <text>tRNA(Glu) + L-glutamate + ATP = L-glutamyl-tRNA(Glu) + AMP + diphosphate</text>
        <dbReference type="Rhea" id="RHEA:23540"/>
        <dbReference type="Rhea" id="RHEA-COMP:9663"/>
        <dbReference type="Rhea" id="RHEA-COMP:9680"/>
        <dbReference type="ChEBI" id="CHEBI:29985"/>
        <dbReference type="ChEBI" id="CHEBI:30616"/>
        <dbReference type="ChEBI" id="CHEBI:33019"/>
        <dbReference type="ChEBI" id="CHEBI:78442"/>
        <dbReference type="ChEBI" id="CHEBI:78520"/>
        <dbReference type="ChEBI" id="CHEBI:456215"/>
        <dbReference type="EC" id="6.1.1.17"/>
    </reaction>
</comment>
<dbReference type="Pfam" id="PF00749">
    <property type="entry name" value="tRNA-synt_1c"/>
    <property type="match status" value="1"/>
</dbReference>
<dbReference type="InterPro" id="IPR014729">
    <property type="entry name" value="Rossmann-like_a/b/a_fold"/>
</dbReference>
<dbReference type="InterPro" id="IPR020751">
    <property type="entry name" value="aa-tRNA-synth_I_codon-bd_sub2"/>
</dbReference>
<dbReference type="GO" id="GO:0005524">
    <property type="term" value="F:ATP binding"/>
    <property type="evidence" value="ECO:0007669"/>
    <property type="project" value="UniProtKB-UniRule"/>
</dbReference>
<evidence type="ECO:0000256" key="4">
    <source>
        <dbReference type="ARBA" id="ARBA00022840"/>
    </source>
</evidence>
<dbReference type="InterPro" id="IPR000924">
    <property type="entry name" value="Glu/Gln-tRNA-synth"/>
</dbReference>
<sequence>MEKLRVRFAPSPTGVPHIGNTRTALFNWLLTRQNKGQFIVRIEDTDRKRFNSQSLDKILEILKFLGLNWDEGPQTGGSYGPYFQSQRLDLYQKTAEELVKKGAAYYCFCSPQRLEKLRKEQRAKGQIPRYDRHCLSLSKAEVEKKKRTEKYVIRLKMPDSKIFSWHDLIQGDISINSKEVDDQVLLKSDGFPTYHLAVVVDDHLMRITHVVRGVEWISSVPKHLAIYEALGWPVPKLAHLPLILGSDRTKLSKRHGAKSILDYRDEGYLKEALINFMAYLGWSYRDNAQLLSLEDLVKVFNLKNIQKQNCVFDIQKLDWFNGQYIRMKLDKELVELLKPFVPQNADKEILLKIVPLIKERMIKLSDFSKMAGFFFKRPNVNSSLFDNKNYQDHLKKALSALQSIEVWKEPEITGVLMKIIKDNGWKTGDFFMSLRIAVAGSHQTPPINDSAVILGKEETLLRLNEALKA</sequence>
<dbReference type="Pfam" id="PF19269">
    <property type="entry name" value="Anticodon_2"/>
    <property type="match status" value="1"/>
</dbReference>
<keyword evidence="4 7" id="KW-0067">ATP-binding</keyword>
<dbReference type="InterPro" id="IPR045462">
    <property type="entry name" value="aa-tRNA-synth_I_cd-bd"/>
</dbReference>
<comment type="similarity">
    <text evidence="1 7">Belongs to the class-I aminoacyl-tRNA synthetase family. Glutamate--tRNA ligase type 1 subfamily.</text>
</comment>
<dbReference type="HAMAP" id="MF_00022">
    <property type="entry name" value="Glu_tRNA_synth_type1"/>
    <property type="match status" value="1"/>
</dbReference>
<dbReference type="GO" id="GO:0005829">
    <property type="term" value="C:cytosol"/>
    <property type="evidence" value="ECO:0007669"/>
    <property type="project" value="TreeGrafter"/>
</dbReference>
<protein>
    <recommendedName>
        <fullName evidence="7">Glutamate--tRNA ligase</fullName>
        <ecNumber evidence="7">6.1.1.17</ecNumber>
    </recommendedName>
    <alternativeName>
        <fullName evidence="7">Glutamyl-tRNA synthetase</fullName>
        <shortName evidence="7">GluRS</shortName>
    </alternativeName>
</protein>
<evidence type="ECO:0000259" key="8">
    <source>
        <dbReference type="Pfam" id="PF00749"/>
    </source>
</evidence>
<organism evidence="10 11">
    <name type="scientific">Candidatus Shapirobacteria bacterium CG09_land_8_20_14_0_10_38_17</name>
    <dbReference type="NCBI Taxonomy" id="1974884"/>
    <lineage>
        <taxon>Bacteria</taxon>
        <taxon>Candidatus Shapironibacteriota</taxon>
    </lineage>
</organism>
<feature type="domain" description="Glutamyl/glutaminyl-tRNA synthetase class Ib catalytic" evidence="8">
    <location>
        <begin position="3"/>
        <end position="319"/>
    </location>
</feature>
<comment type="caution">
    <text evidence="7">Lacks conserved residue(s) required for the propagation of feature annotation.</text>
</comment>
<dbReference type="PANTHER" id="PTHR43311">
    <property type="entry name" value="GLUTAMATE--TRNA LIGASE"/>
    <property type="match status" value="1"/>
</dbReference>
<dbReference type="AlphaFoldDB" id="A0A2H0WTV9"/>
<dbReference type="NCBIfam" id="TIGR00464">
    <property type="entry name" value="gltX_bact"/>
    <property type="match status" value="1"/>
</dbReference>
<evidence type="ECO:0000259" key="9">
    <source>
        <dbReference type="Pfam" id="PF19269"/>
    </source>
</evidence>
<evidence type="ECO:0000256" key="1">
    <source>
        <dbReference type="ARBA" id="ARBA00007894"/>
    </source>
</evidence>
<comment type="subcellular location">
    <subcellularLocation>
        <location evidence="7">Cytoplasm</location>
    </subcellularLocation>
</comment>